<accession>A0AAN6Z9G8</accession>
<protein>
    <submittedName>
        <fullName evidence="2">Uncharacterized protein</fullName>
    </submittedName>
</protein>
<name>A0AAN6Z9G8_9PEZI</name>
<proteinExistence type="predicted"/>
<feature type="compositionally biased region" description="Acidic residues" evidence="1">
    <location>
        <begin position="463"/>
        <end position="472"/>
    </location>
</feature>
<feature type="region of interest" description="Disordered" evidence="1">
    <location>
        <begin position="387"/>
        <end position="472"/>
    </location>
</feature>
<dbReference type="GeneID" id="87833635"/>
<evidence type="ECO:0000313" key="2">
    <source>
        <dbReference type="EMBL" id="KAK4129816.1"/>
    </source>
</evidence>
<reference evidence="2" key="2">
    <citation type="submission" date="2023-05" db="EMBL/GenBank/DDBJ databases">
        <authorList>
            <consortium name="Lawrence Berkeley National Laboratory"/>
            <person name="Steindorff A."/>
            <person name="Hensen N."/>
            <person name="Bonometti L."/>
            <person name="Westerberg I."/>
            <person name="Brannstrom I.O."/>
            <person name="Guillou S."/>
            <person name="Cros-Aarteil S."/>
            <person name="Calhoun S."/>
            <person name="Haridas S."/>
            <person name="Kuo A."/>
            <person name="Mondo S."/>
            <person name="Pangilinan J."/>
            <person name="Riley R."/>
            <person name="Labutti K."/>
            <person name="Andreopoulos B."/>
            <person name="Lipzen A."/>
            <person name="Chen C."/>
            <person name="Yanf M."/>
            <person name="Daum C."/>
            <person name="Ng V."/>
            <person name="Clum A."/>
            <person name="Ohm R."/>
            <person name="Martin F."/>
            <person name="Silar P."/>
            <person name="Natvig D."/>
            <person name="Lalanne C."/>
            <person name="Gautier V."/>
            <person name="Ament-Velasquez S.L."/>
            <person name="Kruys A."/>
            <person name="Hutchinson M.I."/>
            <person name="Powell A.J."/>
            <person name="Barry K."/>
            <person name="Miller A.N."/>
            <person name="Grigoriev I.V."/>
            <person name="Debuchy R."/>
            <person name="Gladieux P."/>
            <person name="Thoren M.H."/>
            <person name="Johannesson H."/>
        </authorList>
    </citation>
    <scope>NUCLEOTIDE SEQUENCE</scope>
    <source>
        <strain evidence="2">CBS 731.68</strain>
    </source>
</reference>
<evidence type="ECO:0000313" key="3">
    <source>
        <dbReference type="Proteomes" id="UP001302602"/>
    </source>
</evidence>
<feature type="compositionally biased region" description="Low complexity" evidence="1">
    <location>
        <begin position="390"/>
        <end position="405"/>
    </location>
</feature>
<comment type="caution">
    <text evidence="2">The sequence shown here is derived from an EMBL/GenBank/DDBJ whole genome shotgun (WGS) entry which is preliminary data.</text>
</comment>
<dbReference type="Proteomes" id="UP001302602">
    <property type="component" value="Unassembled WGS sequence"/>
</dbReference>
<dbReference type="AlphaFoldDB" id="A0AAN6Z9G8"/>
<organism evidence="2 3">
    <name type="scientific">Parathielavia appendiculata</name>
    <dbReference type="NCBI Taxonomy" id="2587402"/>
    <lineage>
        <taxon>Eukaryota</taxon>
        <taxon>Fungi</taxon>
        <taxon>Dikarya</taxon>
        <taxon>Ascomycota</taxon>
        <taxon>Pezizomycotina</taxon>
        <taxon>Sordariomycetes</taxon>
        <taxon>Sordariomycetidae</taxon>
        <taxon>Sordariales</taxon>
        <taxon>Chaetomiaceae</taxon>
        <taxon>Parathielavia</taxon>
    </lineage>
</organism>
<dbReference type="RefSeq" id="XP_062653587.1">
    <property type="nucleotide sequence ID" value="XM_062796867.1"/>
</dbReference>
<gene>
    <name evidence="2" type="ORF">N657DRAFT_687070</name>
</gene>
<feature type="compositionally biased region" description="Polar residues" evidence="1">
    <location>
        <begin position="424"/>
        <end position="433"/>
    </location>
</feature>
<dbReference type="EMBL" id="MU853223">
    <property type="protein sequence ID" value="KAK4129816.1"/>
    <property type="molecule type" value="Genomic_DNA"/>
</dbReference>
<sequence>METTSVSTPSLLAVARKRFGCETLAGGPFKPISQGFVRFFEALLFGLSIANADAIETTAHFQIFVEQAAEDAALLTIAHPAKGTTPADIIDIIAHRADEVVSSNQDTAAVIVEAVAPVTSVDVERDAEPEPALTVEEGLVSEVNCATAVEPLPHAQDDMVRSEVACTDDVPEVVVITDDITHSHSTIVSGTEDESTNHEFAIQEPSSDYGGLVPDFENAPETGNLNKPAVVITAVPSYPLFFEDDFDAAVSSIFDTSFERLMDVDITWSVPQTFENRRSERDAMRERLANPTTSQFNRQYLILERAARTLTIEGTAPLRFTTKAPVPAVDVSTSVPPVTPVTPASPAESEAVMLPKEVEMALTADETRNASEDFASNKAAAVEIAEDVATSRSHSRSTSLSSNNSKITTEAASEAAPCPGTPVTDYSTTSVNGEPTKAIPADPNAQHTTTADAHTFTAMETQEHEDGDETTE</sequence>
<keyword evidence="3" id="KW-1185">Reference proteome</keyword>
<evidence type="ECO:0000256" key="1">
    <source>
        <dbReference type="SAM" id="MobiDB-lite"/>
    </source>
</evidence>
<reference evidence="2" key="1">
    <citation type="journal article" date="2023" name="Mol. Phylogenet. Evol.">
        <title>Genome-scale phylogeny and comparative genomics of the fungal order Sordariales.</title>
        <authorList>
            <person name="Hensen N."/>
            <person name="Bonometti L."/>
            <person name="Westerberg I."/>
            <person name="Brannstrom I.O."/>
            <person name="Guillou S."/>
            <person name="Cros-Aarteil S."/>
            <person name="Calhoun S."/>
            <person name="Haridas S."/>
            <person name="Kuo A."/>
            <person name="Mondo S."/>
            <person name="Pangilinan J."/>
            <person name="Riley R."/>
            <person name="LaButti K."/>
            <person name="Andreopoulos B."/>
            <person name="Lipzen A."/>
            <person name="Chen C."/>
            <person name="Yan M."/>
            <person name="Daum C."/>
            <person name="Ng V."/>
            <person name="Clum A."/>
            <person name="Steindorff A."/>
            <person name="Ohm R.A."/>
            <person name="Martin F."/>
            <person name="Silar P."/>
            <person name="Natvig D.O."/>
            <person name="Lalanne C."/>
            <person name="Gautier V."/>
            <person name="Ament-Velasquez S.L."/>
            <person name="Kruys A."/>
            <person name="Hutchinson M.I."/>
            <person name="Powell A.J."/>
            <person name="Barry K."/>
            <person name="Miller A.N."/>
            <person name="Grigoriev I.V."/>
            <person name="Debuchy R."/>
            <person name="Gladieux P."/>
            <person name="Hiltunen Thoren M."/>
            <person name="Johannesson H."/>
        </authorList>
    </citation>
    <scope>NUCLEOTIDE SEQUENCE</scope>
    <source>
        <strain evidence="2">CBS 731.68</strain>
    </source>
</reference>
<feature type="compositionally biased region" description="Low complexity" evidence="1">
    <location>
        <begin position="445"/>
        <end position="458"/>
    </location>
</feature>